<keyword evidence="3" id="KW-1185">Reference proteome</keyword>
<gene>
    <name evidence="1" type="ORF">HINF_LOCUS31939</name>
    <name evidence="2" type="ORF">HINF_LOCUS39707</name>
</gene>
<dbReference type="EMBL" id="CAXDID020000154">
    <property type="protein sequence ID" value="CAL6042675.1"/>
    <property type="molecule type" value="Genomic_DNA"/>
</dbReference>
<protein>
    <submittedName>
        <fullName evidence="1">Uncharacterized protein</fullName>
    </submittedName>
</protein>
<comment type="caution">
    <text evidence="1">The sequence shown here is derived from an EMBL/GenBank/DDBJ whole genome shotgun (WGS) entry which is preliminary data.</text>
</comment>
<name>A0AA86PQH5_9EUKA</name>
<dbReference type="AlphaFoldDB" id="A0AA86PQH5"/>
<reference evidence="1" key="1">
    <citation type="submission" date="2023-06" db="EMBL/GenBank/DDBJ databases">
        <authorList>
            <person name="Kurt Z."/>
        </authorList>
    </citation>
    <scope>NUCLEOTIDE SEQUENCE</scope>
</reference>
<evidence type="ECO:0000313" key="3">
    <source>
        <dbReference type="Proteomes" id="UP001642409"/>
    </source>
</evidence>
<accession>A0AA86PQH5</accession>
<dbReference type="InterPro" id="IPR016024">
    <property type="entry name" value="ARM-type_fold"/>
</dbReference>
<dbReference type="Proteomes" id="UP001642409">
    <property type="component" value="Unassembled WGS sequence"/>
</dbReference>
<reference evidence="2 3" key="2">
    <citation type="submission" date="2024-07" db="EMBL/GenBank/DDBJ databases">
        <authorList>
            <person name="Akdeniz Z."/>
        </authorList>
    </citation>
    <scope>NUCLEOTIDE SEQUENCE [LARGE SCALE GENOMIC DNA]</scope>
</reference>
<proteinExistence type="predicted"/>
<sequence>MQFEQIIHVALTAQDIETRSNAYDSYQNLVASNPIEFLEFCMLNIEQMNEQGDICTVLLMKNTQRNMQTSVLRNIGAQGINLLLQRLLATLQQKTNANLLIQCISEISLFLAINQQDISPVINFIIQNINEQGLMIYQVICNCGTQGLFTYKDAILHILQAAIAAENKSQHSIQLTIHAIASLLTNCEYAMSDFNFLSQFEDQLFCKAIELIAQLKDQKYVIKALQHFIDLAEIKQTTCENCLDNVLQMIDSIFQSQNEDFIEYGLQILEAIIASGDQIDITEHKQQVQNLLIQTFKCFQFVSNEYKQYVLTQPDFDEADDTNHIQGSILKTLIMSCNANLQLVFDAFTVCDPQDPYVRILILAMMSISYGHKTVEQKKQLLFEVLQLISSTDPSVQYRMLMFIINFYEMEQDQKIKRQFSLFLMQNAYFNQVLQFQNTIIIQAAITALATIIKHSDLQFAKATLDLSSLVIQSYSNSDLITQKCCMDLVETLLSKTKSLELAQFSAVYIQKFYSLIPSLTNTISTDQAKYINQTIKTSAMVVKLLPEHAHEFIQKLFYLLQLENADQIHLLIDTVLDALIVLCAQFSQNMKENLEVFVRKLLFILKLKFSNQSKDIMNEDTVYNEGVIEQHKKCLKALENLLKTLPVEMKEYVSTILTVIEEAQFNNFEYTRVAQIIFQLPKVAIANKDEQMYVQAIELIQNQIKQQILDESIFRSVDEIMQLFSAIEYLVDAVVLQPNDDICQTIAQTIDCLITKARSSFEKAMEEFNIALQENDEDDEENGVNAEEQEEDMMAECAVYWQSANPLSNIAYKLIKSNQMTQYLIELATKYSPDVYSSSILTQFMKLSQQTKPIIEKFFKQFYNYYVEADIKDRPVSQFLYECVKFDSPVIKKTVKIEDLAQDIQDGFQFAFLLQSVVKFQHSDALQFCIQWLEQNPECNAKKLIVKTLGQLPANEQIQSLIAQFTENIEE</sequence>
<dbReference type="SUPFAM" id="SSF48371">
    <property type="entry name" value="ARM repeat"/>
    <property type="match status" value="1"/>
</dbReference>
<dbReference type="EMBL" id="CATOUU010000722">
    <property type="protein sequence ID" value="CAI9944294.1"/>
    <property type="molecule type" value="Genomic_DNA"/>
</dbReference>
<dbReference type="InterPro" id="IPR011989">
    <property type="entry name" value="ARM-like"/>
</dbReference>
<evidence type="ECO:0000313" key="1">
    <source>
        <dbReference type="EMBL" id="CAI9944294.1"/>
    </source>
</evidence>
<dbReference type="Gene3D" id="1.25.10.10">
    <property type="entry name" value="Leucine-rich Repeat Variant"/>
    <property type="match status" value="1"/>
</dbReference>
<organism evidence="1">
    <name type="scientific">Hexamita inflata</name>
    <dbReference type="NCBI Taxonomy" id="28002"/>
    <lineage>
        <taxon>Eukaryota</taxon>
        <taxon>Metamonada</taxon>
        <taxon>Diplomonadida</taxon>
        <taxon>Hexamitidae</taxon>
        <taxon>Hexamitinae</taxon>
        <taxon>Hexamita</taxon>
    </lineage>
</organism>
<evidence type="ECO:0000313" key="2">
    <source>
        <dbReference type="EMBL" id="CAL6042675.1"/>
    </source>
</evidence>